<feature type="region of interest" description="Disordered" evidence="1">
    <location>
        <begin position="229"/>
        <end position="362"/>
    </location>
</feature>
<dbReference type="Proteomes" id="UP000694005">
    <property type="component" value="Chromosome A02"/>
</dbReference>
<feature type="region of interest" description="Disordered" evidence="1">
    <location>
        <begin position="1"/>
        <end position="91"/>
    </location>
</feature>
<dbReference type="InterPro" id="IPR032795">
    <property type="entry name" value="DUF3741-assoc"/>
</dbReference>
<feature type="compositionally biased region" description="Polar residues" evidence="1">
    <location>
        <begin position="412"/>
        <end position="422"/>
    </location>
</feature>
<feature type="non-terminal residue" evidence="5">
    <location>
        <position position="680"/>
    </location>
</feature>
<dbReference type="Pfam" id="PF14383">
    <property type="entry name" value="VARLMGL"/>
    <property type="match status" value="1"/>
</dbReference>
<name>A0A3P6B3G6_BRACM</name>
<feature type="compositionally biased region" description="Polar residues" evidence="1">
    <location>
        <begin position="43"/>
        <end position="55"/>
    </location>
</feature>
<feature type="compositionally biased region" description="Low complexity" evidence="1">
    <location>
        <begin position="68"/>
        <end position="84"/>
    </location>
</feature>
<dbReference type="Pfam" id="PF14309">
    <property type="entry name" value="DUF4378"/>
    <property type="match status" value="1"/>
</dbReference>
<accession>A0A3P6B3G6</accession>
<feature type="domain" description="DUF3741" evidence="3">
    <location>
        <begin position="78"/>
        <end position="105"/>
    </location>
</feature>
<dbReference type="PANTHER" id="PTHR21726:SF67">
    <property type="entry name" value="DUF4378 DOMAIN-CONTAINING PROTEIN"/>
    <property type="match status" value="1"/>
</dbReference>
<evidence type="ECO:0000259" key="2">
    <source>
        <dbReference type="Pfam" id="PF14309"/>
    </source>
</evidence>
<feature type="region of interest" description="Disordered" evidence="1">
    <location>
        <begin position="445"/>
        <end position="480"/>
    </location>
</feature>
<dbReference type="InterPro" id="IPR025486">
    <property type="entry name" value="DUF4378"/>
</dbReference>
<feature type="compositionally biased region" description="Basic and acidic residues" evidence="1">
    <location>
        <begin position="309"/>
        <end position="321"/>
    </location>
</feature>
<proteinExistence type="predicted"/>
<feature type="compositionally biased region" description="Basic and acidic residues" evidence="1">
    <location>
        <begin position="456"/>
        <end position="466"/>
    </location>
</feature>
<evidence type="ECO:0000313" key="5">
    <source>
        <dbReference type="EMBL" id="VDC92520.1"/>
    </source>
</evidence>
<gene>
    <name evidence="5" type="ORF">BRAA02T08867Z</name>
    <name evidence="4" type="ORF">BRAPAZ1V2_A02P47190.2</name>
</gene>
<feature type="compositionally biased region" description="Low complexity" evidence="1">
    <location>
        <begin position="445"/>
        <end position="455"/>
    </location>
</feature>
<reference evidence="5" key="1">
    <citation type="submission" date="2018-11" db="EMBL/GenBank/DDBJ databases">
        <authorList>
            <consortium name="Genoscope - CEA"/>
            <person name="William W."/>
        </authorList>
    </citation>
    <scope>NUCLEOTIDE SEQUENCE</scope>
</reference>
<feature type="compositionally biased region" description="Low complexity" evidence="1">
    <location>
        <begin position="399"/>
        <end position="411"/>
    </location>
</feature>
<feature type="compositionally biased region" description="Polar residues" evidence="1">
    <location>
        <begin position="235"/>
        <end position="260"/>
    </location>
</feature>
<evidence type="ECO:0000259" key="3">
    <source>
        <dbReference type="Pfam" id="PF14383"/>
    </source>
</evidence>
<evidence type="ECO:0000313" key="4">
    <source>
        <dbReference type="EMBL" id="CAG7895767.1"/>
    </source>
</evidence>
<protein>
    <recommendedName>
        <fullName evidence="6">DUF4378 domain-containing protein</fullName>
    </recommendedName>
</protein>
<organism evidence="5">
    <name type="scientific">Brassica campestris</name>
    <name type="common">Field mustard</name>
    <dbReference type="NCBI Taxonomy" id="3711"/>
    <lineage>
        <taxon>Eukaryota</taxon>
        <taxon>Viridiplantae</taxon>
        <taxon>Streptophyta</taxon>
        <taxon>Embryophyta</taxon>
        <taxon>Tracheophyta</taxon>
        <taxon>Spermatophyta</taxon>
        <taxon>Magnoliopsida</taxon>
        <taxon>eudicotyledons</taxon>
        <taxon>Gunneridae</taxon>
        <taxon>Pentapetalae</taxon>
        <taxon>rosids</taxon>
        <taxon>malvids</taxon>
        <taxon>Brassicales</taxon>
        <taxon>Brassicaceae</taxon>
        <taxon>Brassiceae</taxon>
        <taxon>Brassica</taxon>
    </lineage>
</organism>
<dbReference type="PANTHER" id="PTHR21726">
    <property type="entry name" value="PHOSPHATIDYLINOSITOL N-ACETYLGLUCOSAMINYLTRANSFERASE SUBUNIT P DOWN SYNDROME CRITICAL REGION PROTEIN 5 -RELATED"/>
    <property type="match status" value="1"/>
</dbReference>
<sequence>MEVAERKRSRGGFLNLFDWPGKSRKKKLFSSGNSELSEEPKQTKQNAHNLSSPSLNEVDKNGKNWNYTSRSDSSCCASSVTSDDGQGTRGPPSVVARLMGLESLPVQEPRFNPVLDPFFFRHSLNTNKCNAYDNLCYDGHNRPVERFHSETFPPRLAKPISAANNRLLSPIRSPGFVPYRNPVYVMEAASRMIAPSPRMVTRTRFSSPSDSPSTSVPMRIQDLREKLKAAKKVSSRQVSSNNTFNDKRASTSVTTKSSPNGLKRKARPPHVSAAQAKASTTPLRVIRNSPSYKEKAEPKKRIVKSGLKQKNEQKQNCKDNQRLVNKVPVERGSISKKQSGLRTEPAGKTVPRSKKPPNGMQECGIKRSESVIKCNIASDGGCLHSGKDDRRKEVDVITSSVKGLSSDSLSSTQATDQRTDSAASFDMFGGGNPLKLRELTSTLESSSSCSSLTQEESSRCSAKDRVNGMFSSSSESESVSDKQKLQMMHAEEHEVSTVTEADDLRSSCSNGFSDCRQTTERLDWEVEYISVIIGSDQLMVKEFALGMDTDILPASLFKELEGCGEETAAKLKRKTLFDYVNKSLALKCEQMFRGSCRGLLWREGVLFEHRDWLAEELNREVQGLKKMREMMMDELVEKEMSSLEGSWIDFERETYEEGIDIEGEIVSTLVDDLVNDCLSV</sequence>
<feature type="domain" description="DUF4378" evidence="2">
    <location>
        <begin position="525"/>
        <end position="672"/>
    </location>
</feature>
<dbReference type="Gramene" id="A02p47190.2_BraZ1">
    <property type="protein sequence ID" value="A02p47190.2_BraZ1.CDS"/>
    <property type="gene ID" value="A02g47190.2_BraZ1"/>
</dbReference>
<feature type="region of interest" description="Disordered" evidence="1">
    <location>
        <begin position="399"/>
        <end position="426"/>
    </location>
</feature>
<dbReference type="EMBL" id="LS974618">
    <property type="protein sequence ID" value="CAG7895767.1"/>
    <property type="molecule type" value="Genomic_DNA"/>
</dbReference>
<dbReference type="AlphaFoldDB" id="A0A3P6B3G6"/>
<evidence type="ECO:0008006" key="6">
    <source>
        <dbReference type="Google" id="ProtNLM"/>
    </source>
</evidence>
<dbReference type="EMBL" id="LR031573">
    <property type="protein sequence ID" value="VDC92520.1"/>
    <property type="molecule type" value="Genomic_DNA"/>
</dbReference>
<evidence type="ECO:0000256" key="1">
    <source>
        <dbReference type="SAM" id="MobiDB-lite"/>
    </source>
</evidence>